<keyword evidence="3" id="KW-1185">Reference proteome</keyword>
<organism evidence="2 3">
    <name type="scientific">Polyporus arcularius HHB13444</name>
    <dbReference type="NCBI Taxonomy" id="1314778"/>
    <lineage>
        <taxon>Eukaryota</taxon>
        <taxon>Fungi</taxon>
        <taxon>Dikarya</taxon>
        <taxon>Basidiomycota</taxon>
        <taxon>Agaricomycotina</taxon>
        <taxon>Agaricomycetes</taxon>
        <taxon>Polyporales</taxon>
        <taxon>Polyporaceae</taxon>
        <taxon>Polyporus</taxon>
    </lineage>
</organism>
<feature type="compositionally biased region" description="Low complexity" evidence="1">
    <location>
        <begin position="256"/>
        <end position="270"/>
    </location>
</feature>
<evidence type="ECO:0000313" key="2">
    <source>
        <dbReference type="EMBL" id="TFK79346.1"/>
    </source>
</evidence>
<name>A0A5C3NP87_9APHY</name>
<sequence>THFAGYKASYSFALETYHDREIWELQRDIEEHVVSVAGFNVDRVPRLEWQNGHVAMMRFFIRVPMFFPHQTRGPQPRAPDGLHPWVRAAHAKTRSHRANPRAPKVRAIENGVLRPISECAQKELEYGDVIGLVFTLSFVVNPTNWSPVYMLTDVIRVKTANRDTFPVPGAADLDDSPSYDDNFSITDTPNHPAPMASPPSPAATSPPMDAPTSPMLSDGAAQVVDAQVRMVNGDGPLGSAPGPFVSRRDADDEDGTSSTTETSRGSSGSSPPHELESSTSNVGRGRPSGLLHSSEGAPGDRPEVDMVASRTGPKGRKPPISSKPRRG</sequence>
<accession>A0A5C3NP87</accession>
<dbReference type="AlphaFoldDB" id="A0A5C3NP87"/>
<feature type="region of interest" description="Disordered" evidence="1">
    <location>
        <begin position="167"/>
        <end position="216"/>
    </location>
</feature>
<protein>
    <submittedName>
        <fullName evidence="2">Uncharacterized protein</fullName>
    </submittedName>
</protein>
<feature type="region of interest" description="Disordered" evidence="1">
    <location>
        <begin position="231"/>
        <end position="327"/>
    </location>
</feature>
<feature type="compositionally biased region" description="Low complexity" evidence="1">
    <location>
        <begin position="202"/>
        <end position="215"/>
    </location>
</feature>
<feature type="compositionally biased region" description="Pro residues" evidence="1">
    <location>
        <begin position="191"/>
        <end position="201"/>
    </location>
</feature>
<feature type="compositionally biased region" description="Polar residues" evidence="1">
    <location>
        <begin position="179"/>
        <end position="189"/>
    </location>
</feature>
<feature type="compositionally biased region" description="Basic residues" evidence="1">
    <location>
        <begin position="313"/>
        <end position="327"/>
    </location>
</feature>
<dbReference type="InParanoid" id="A0A5C3NP87"/>
<dbReference type="EMBL" id="ML212066">
    <property type="protein sequence ID" value="TFK79346.1"/>
    <property type="molecule type" value="Genomic_DNA"/>
</dbReference>
<dbReference type="STRING" id="1314778.A0A5C3NP87"/>
<gene>
    <name evidence="2" type="ORF">K466DRAFT_570290</name>
</gene>
<evidence type="ECO:0000313" key="3">
    <source>
        <dbReference type="Proteomes" id="UP000308197"/>
    </source>
</evidence>
<dbReference type="Proteomes" id="UP000308197">
    <property type="component" value="Unassembled WGS sequence"/>
</dbReference>
<evidence type="ECO:0000256" key="1">
    <source>
        <dbReference type="SAM" id="MobiDB-lite"/>
    </source>
</evidence>
<reference evidence="2 3" key="1">
    <citation type="journal article" date="2019" name="Nat. Ecol. Evol.">
        <title>Megaphylogeny resolves global patterns of mushroom evolution.</title>
        <authorList>
            <person name="Varga T."/>
            <person name="Krizsan K."/>
            <person name="Foldi C."/>
            <person name="Dima B."/>
            <person name="Sanchez-Garcia M."/>
            <person name="Sanchez-Ramirez S."/>
            <person name="Szollosi G.J."/>
            <person name="Szarkandi J.G."/>
            <person name="Papp V."/>
            <person name="Albert L."/>
            <person name="Andreopoulos W."/>
            <person name="Angelini C."/>
            <person name="Antonin V."/>
            <person name="Barry K.W."/>
            <person name="Bougher N.L."/>
            <person name="Buchanan P."/>
            <person name="Buyck B."/>
            <person name="Bense V."/>
            <person name="Catcheside P."/>
            <person name="Chovatia M."/>
            <person name="Cooper J."/>
            <person name="Damon W."/>
            <person name="Desjardin D."/>
            <person name="Finy P."/>
            <person name="Geml J."/>
            <person name="Haridas S."/>
            <person name="Hughes K."/>
            <person name="Justo A."/>
            <person name="Karasinski D."/>
            <person name="Kautmanova I."/>
            <person name="Kiss B."/>
            <person name="Kocsube S."/>
            <person name="Kotiranta H."/>
            <person name="LaButti K.M."/>
            <person name="Lechner B.E."/>
            <person name="Liimatainen K."/>
            <person name="Lipzen A."/>
            <person name="Lukacs Z."/>
            <person name="Mihaltcheva S."/>
            <person name="Morgado L.N."/>
            <person name="Niskanen T."/>
            <person name="Noordeloos M.E."/>
            <person name="Ohm R.A."/>
            <person name="Ortiz-Santana B."/>
            <person name="Ovrebo C."/>
            <person name="Racz N."/>
            <person name="Riley R."/>
            <person name="Savchenko A."/>
            <person name="Shiryaev A."/>
            <person name="Soop K."/>
            <person name="Spirin V."/>
            <person name="Szebenyi C."/>
            <person name="Tomsovsky M."/>
            <person name="Tulloss R.E."/>
            <person name="Uehling J."/>
            <person name="Grigoriev I.V."/>
            <person name="Vagvolgyi C."/>
            <person name="Papp T."/>
            <person name="Martin F.M."/>
            <person name="Miettinen O."/>
            <person name="Hibbett D.S."/>
            <person name="Nagy L.G."/>
        </authorList>
    </citation>
    <scope>NUCLEOTIDE SEQUENCE [LARGE SCALE GENOMIC DNA]</scope>
    <source>
        <strain evidence="2 3">HHB13444</strain>
    </source>
</reference>
<proteinExistence type="predicted"/>
<feature type="non-terminal residue" evidence="2">
    <location>
        <position position="1"/>
    </location>
</feature>